<accession>A0A2H3ALN1</accession>
<feature type="compositionally biased region" description="Polar residues" evidence="1">
    <location>
        <begin position="11"/>
        <end position="26"/>
    </location>
</feature>
<proteinExistence type="predicted"/>
<protein>
    <submittedName>
        <fullName evidence="2">Uncharacterized protein</fullName>
    </submittedName>
</protein>
<sequence length="296" mass="32921">MSSGKSRDGRLSNTVQTFKTSRIPNTHPSTNYVLRDILNRQQGKSKTARLRHEHIQAPLQLTFAMPWSQRRGPPTPVSECSPASQFLGPKKYTEPPARLTAVIISMSSSLSNSTPILNLTTLFKHTPPHALAMLGLHKDNAHTLDSSDAQLVQIPGTTLKDYRDSLAKLEDEQEGGCTEYAHPSLSQRTSNRDSSQDTDVEWRMHWRTSRRHRFAMLVSSSSFQERYDGIIQPSTSTPPNLSTWGALRLDTRAADLCSPRQQQAGALDARTYPECPSRYLVPPCSISLVGVIATLE</sequence>
<dbReference type="Proteomes" id="UP000218334">
    <property type="component" value="Unassembled WGS sequence"/>
</dbReference>
<feature type="region of interest" description="Disordered" evidence="1">
    <location>
        <begin position="1"/>
        <end position="26"/>
    </location>
</feature>
<name>A0A2H3ALN1_9AGAR</name>
<gene>
    <name evidence="2" type="ORF">ARMSODRAFT_1027074</name>
</gene>
<dbReference type="EMBL" id="KZ293497">
    <property type="protein sequence ID" value="PBK59771.1"/>
    <property type="molecule type" value="Genomic_DNA"/>
</dbReference>
<organism evidence="2 3">
    <name type="scientific">Armillaria solidipes</name>
    <dbReference type="NCBI Taxonomy" id="1076256"/>
    <lineage>
        <taxon>Eukaryota</taxon>
        <taxon>Fungi</taxon>
        <taxon>Dikarya</taxon>
        <taxon>Basidiomycota</taxon>
        <taxon>Agaricomycotina</taxon>
        <taxon>Agaricomycetes</taxon>
        <taxon>Agaricomycetidae</taxon>
        <taxon>Agaricales</taxon>
        <taxon>Marasmiineae</taxon>
        <taxon>Physalacriaceae</taxon>
        <taxon>Armillaria</taxon>
    </lineage>
</organism>
<evidence type="ECO:0000313" key="2">
    <source>
        <dbReference type="EMBL" id="PBK59771.1"/>
    </source>
</evidence>
<evidence type="ECO:0000256" key="1">
    <source>
        <dbReference type="SAM" id="MobiDB-lite"/>
    </source>
</evidence>
<feature type="compositionally biased region" description="Basic and acidic residues" evidence="1">
    <location>
        <begin position="1"/>
        <end position="10"/>
    </location>
</feature>
<feature type="region of interest" description="Disordered" evidence="1">
    <location>
        <begin position="171"/>
        <end position="196"/>
    </location>
</feature>
<evidence type="ECO:0000313" key="3">
    <source>
        <dbReference type="Proteomes" id="UP000218334"/>
    </source>
</evidence>
<dbReference type="AlphaFoldDB" id="A0A2H3ALN1"/>
<keyword evidence="3" id="KW-1185">Reference proteome</keyword>
<reference evidence="3" key="1">
    <citation type="journal article" date="2017" name="Nat. Ecol. Evol.">
        <title>Genome expansion and lineage-specific genetic innovations in the forest pathogenic fungi Armillaria.</title>
        <authorList>
            <person name="Sipos G."/>
            <person name="Prasanna A.N."/>
            <person name="Walter M.C."/>
            <person name="O'Connor E."/>
            <person name="Balint B."/>
            <person name="Krizsan K."/>
            <person name="Kiss B."/>
            <person name="Hess J."/>
            <person name="Varga T."/>
            <person name="Slot J."/>
            <person name="Riley R."/>
            <person name="Boka B."/>
            <person name="Rigling D."/>
            <person name="Barry K."/>
            <person name="Lee J."/>
            <person name="Mihaltcheva S."/>
            <person name="LaButti K."/>
            <person name="Lipzen A."/>
            <person name="Waldron R."/>
            <person name="Moloney N.M."/>
            <person name="Sperisen C."/>
            <person name="Kredics L."/>
            <person name="Vagvoelgyi C."/>
            <person name="Patrignani A."/>
            <person name="Fitzpatrick D."/>
            <person name="Nagy I."/>
            <person name="Doyle S."/>
            <person name="Anderson J.B."/>
            <person name="Grigoriev I.V."/>
            <person name="Gueldener U."/>
            <person name="Muensterkoetter M."/>
            <person name="Nagy L.G."/>
        </authorList>
    </citation>
    <scope>NUCLEOTIDE SEQUENCE [LARGE SCALE GENOMIC DNA]</scope>
    <source>
        <strain evidence="3">28-4</strain>
    </source>
</reference>